<dbReference type="GO" id="GO:0016779">
    <property type="term" value="F:nucleotidyltransferase activity"/>
    <property type="evidence" value="ECO:0007669"/>
    <property type="project" value="UniProtKB-KW"/>
</dbReference>
<keyword evidence="1" id="KW-0548">Nucleotidyltransferase</keyword>
<dbReference type="Pfam" id="PF02348">
    <property type="entry name" value="CTP_transf_3"/>
    <property type="match status" value="1"/>
</dbReference>
<sequence length="255" mass="28339">MNTVAIVQARMGSTRLPGKVLRRLDGLSIVELICERLKNCETIDRIVVATSRSEKDDPLAEELKRIGIPCYRGDESDVLDRYFQAASVERADIVVRITGDCPLIDPEVVDTVVRTLKESPALAYVSNFAPPTFPDGLDAEAMTFAALSRMWQEARSAFDREHVTPYLRANPEWFPQVNIASDIDYSGYRWTLDEERDFAFLHAFVASAKALGIDPRLAGLESWLHVAENEPRLSQINEGIVRNAGSMQPTGGSGL</sequence>
<dbReference type="PANTHER" id="PTHR42866">
    <property type="entry name" value="3-DEOXY-MANNO-OCTULOSONATE CYTIDYLYLTRANSFERASE"/>
    <property type="match status" value="1"/>
</dbReference>
<keyword evidence="1" id="KW-0808">Transferase</keyword>
<dbReference type="EMBL" id="JBHSMI010000028">
    <property type="protein sequence ID" value="MFC5405007.1"/>
    <property type="molecule type" value="Genomic_DNA"/>
</dbReference>
<evidence type="ECO:0000313" key="1">
    <source>
        <dbReference type="EMBL" id="MFC5405007.1"/>
    </source>
</evidence>
<gene>
    <name evidence="1" type="ORF">ACFPOF_19875</name>
</gene>
<dbReference type="CDD" id="cd02518">
    <property type="entry name" value="GT2_SpsF"/>
    <property type="match status" value="1"/>
</dbReference>
<dbReference type="RefSeq" id="WP_378135808.1">
    <property type="nucleotide sequence ID" value="NZ_JBHSMI010000028.1"/>
</dbReference>
<reference evidence="2" key="1">
    <citation type="journal article" date="2019" name="Int. J. Syst. Evol. Microbiol.">
        <title>The Global Catalogue of Microorganisms (GCM) 10K type strain sequencing project: providing services to taxonomists for standard genome sequencing and annotation.</title>
        <authorList>
            <consortium name="The Broad Institute Genomics Platform"/>
            <consortium name="The Broad Institute Genome Sequencing Center for Infectious Disease"/>
            <person name="Wu L."/>
            <person name="Ma J."/>
        </authorList>
    </citation>
    <scope>NUCLEOTIDE SEQUENCE [LARGE SCALE GENOMIC DNA]</scope>
    <source>
        <strain evidence="2">CGMCC 1.18575</strain>
    </source>
</reference>
<name>A0ABW0I154_9BACL</name>
<keyword evidence="2" id="KW-1185">Reference proteome</keyword>
<dbReference type="PANTHER" id="PTHR42866:SF1">
    <property type="entry name" value="SPORE COAT POLYSACCHARIDE BIOSYNTHESIS PROTEIN SPSF"/>
    <property type="match status" value="1"/>
</dbReference>
<proteinExistence type="predicted"/>
<dbReference type="Gene3D" id="3.90.550.10">
    <property type="entry name" value="Spore Coat Polysaccharide Biosynthesis Protein SpsA, Chain A"/>
    <property type="match status" value="1"/>
</dbReference>
<dbReference type="InterPro" id="IPR029044">
    <property type="entry name" value="Nucleotide-diphossugar_trans"/>
</dbReference>
<dbReference type="SUPFAM" id="SSF53448">
    <property type="entry name" value="Nucleotide-diphospho-sugar transferases"/>
    <property type="match status" value="1"/>
</dbReference>
<evidence type="ECO:0000313" key="2">
    <source>
        <dbReference type="Proteomes" id="UP001596113"/>
    </source>
</evidence>
<dbReference type="InterPro" id="IPR003329">
    <property type="entry name" value="Cytidylyl_trans"/>
</dbReference>
<accession>A0ABW0I154</accession>
<protein>
    <submittedName>
        <fullName evidence="1">Cytidylyltransferase domain-containing protein</fullName>
    </submittedName>
</protein>
<dbReference type="Proteomes" id="UP001596113">
    <property type="component" value="Unassembled WGS sequence"/>
</dbReference>
<comment type="caution">
    <text evidence="1">The sequence shown here is derived from an EMBL/GenBank/DDBJ whole genome shotgun (WGS) entry which is preliminary data.</text>
</comment>
<organism evidence="1 2">
    <name type="scientific">Cohnella soli</name>
    <dbReference type="NCBI Taxonomy" id="425005"/>
    <lineage>
        <taxon>Bacteria</taxon>
        <taxon>Bacillati</taxon>
        <taxon>Bacillota</taxon>
        <taxon>Bacilli</taxon>
        <taxon>Bacillales</taxon>
        <taxon>Paenibacillaceae</taxon>
        <taxon>Cohnella</taxon>
    </lineage>
</organism>